<comment type="caution">
    <text evidence="1">The sequence shown here is derived from an EMBL/GenBank/DDBJ whole genome shotgun (WGS) entry which is preliminary data.</text>
</comment>
<accession>A0AAV7GYZ2</accession>
<proteinExistence type="predicted"/>
<name>A0AAV7GYZ2_DENCH</name>
<dbReference type="Proteomes" id="UP000775213">
    <property type="component" value="Unassembled WGS sequence"/>
</dbReference>
<evidence type="ECO:0000313" key="1">
    <source>
        <dbReference type="EMBL" id="KAH0460787.1"/>
    </source>
</evidence>
<reference evidence="1 2" key="1">
    <citation type="journal article" date="2021" name="Hortic Res">
        <title>Chromosome-scale assembly of the Dendrobium chrysotoxum genome enhances the understanding of orchid evolution.</title>
        <authorList>
            <person name="Zhang Y."/>
            <person name="Zhang G.Q."/>
            <person name="Zhang D."/>
            <person name="Liu X.D."/>
            <person name="Xu X.Y."/>
            <person name="Sun W.H."/>
            <person name="Yu X."/>
            <person name="Zhu X."/>
            <person name="Wang Z.W."/>
            <person name="Zhao X."/>
            <person name="Zhong W.Y."/>
            <person name="Chen H."/>
            <person name="Yin W.L."/>
            <person name="Huang T."/>
            <person name="Niu S.C."/>
            <person name="Liu Z.J."/>
        </authorList>
    </citation>
    <scope>NUCLEOTIDE SEQUENCE [LARGE SCALE GENOMIC DNA]</scope>
    <source>
        <strain evidence="1">Lindl</strain>
    </source>
</reference>
<dbReference type="EMBL" id="JAGFBR010000009">
    <property type="protein sequence ID" value="KAH0460787.1"/>
    <property type="molecule type" value="Genomic_DNA"/>
</dbReference>
<organism evidence="1 2">
    <name type="scientific">Dendrobium chrysotoxum</name>
    <name type="common">Orchid</name>
    <dbReference type="NCBI Taxonomy" id="161865"/>
    <lineage>
        <taxon>Eukaryota</taxon>
        <taxon>Viridiplantae</taxon>
        <taxon>Streptophyta</taxon>
        <taxon>Embryophyta</taxon>
        <taxon>Tracheophyta</taxon>
        <taxon>Spermatophyta</taxon>
        <taxon>Magnoliopsida</taxon>
        <taxon>Liliopsida</taxon>
        <taxon>Asparagales</taxon>
        <taxon>Orchidaceae</taxon>
        <taxon>Epidendroideae</taxon>
        <taxon>Malaxideae</taxon>
        <taxon>Dendrobiinae</taxon>
        <taxon>Dendrobium</taxon>
    </lineage>
</organism>
<sequence length="187" mass="20490">MEEFPSFCDHCKSLGHFKKECVSLHPHLAMELTIIHKPVAIVAKKTSRLDPVVDAHPSATSPIVENAIDVGYVMAVSLTLIHISINPDVSLNLVASVDDIGDHIIEQETCYDPMDGSGYYDVSNKEPIINISCSLLFDDALVSLGLEKQHLYGSSAGISIDNIDWLYDLLGIVRNVGKMSIGNYHDL</sequence>
<dbReference type="AlphaFoldDB" id="A0AAV7GYZ2"/>
<keyword evidence="2" id="KW-1185">Reference proteome</keyword>
<evidence type="ECO:0000313" key="2">
    <source>
        <dbReference type="Proteomes" id="UP000775213"/>
    </source>
</evidence>
<gene>
    <name evidence="1" type="ORF">IEQ34_008362</name>
</gene>
<protein>
    <submittedName>
        <fullName evidence="1">Uncharacterized protein</fullName>
    </submittedName>
</protein>